<dbReference type="Gene3D" id="2.30.30.50">
    <property type="match status" value="1"/>
</dbReference>
<name>A0A8N4F8C0_ELAGV</name>
<feature type="compositionally biased region" description="Basic and acidic residues" evidence="7">
    <location>
        <begin position="47"/>
        <end position="80"/>
    </location>
</feature>
<evidence type="ECO:0000256" key="3">
    <source>
        <dbReference type="ARBA" id="ARBA00007501"/>
    </source>
</evidence>
<dbReference type="Proteomes" id="UP000504607">
    <property type="component" value="Chromosome 11"/>
</dbReference>
<accession>A0A8N4F8C0</accession>
<keyword evidence="6" id="KW-0472">Membrane</keyword>
<dbReference type="GO" id="GO:0009538">
    <property type="term" value="C:photosystem I reaction center"/>
    <property type="evidence" value="ECO:0007669"/>
    <property type="project" value="InterPro"/>
</dbReference>
<sequence>MATSNMAAAASSFVFTSNRSPTTTNASPRSNSISFYQPTRRFVIRAAGEKENGPEKPDPGKVNGPEKPDTGKINGPEKPDSGTINGPEKPPGQINGPEKGDPGKINGPEKPPTGTTNGPEKPPSAKLSGPKENEPMRGAKVKILRKESYWYNRIGSVVTIDQDTKTRNPVAK</sequence>
<feature type="compositionally biased region" description="Polar residues" evidence="7">
    <location>
        <begin position="13"/>
        <end position="37"/>
    </location>
</feature>
<comment type="subcellular location">
    <subcellularLocation>
        <location evidence="2">Plastid</location>
        <location evidence="2">Chloroplast thylakoid membrane</location>
        <topology evidence="2">Peripheral membrane protein</topology>
    </subcellularLocation>
</comment>
<reference evidence="9" key="1">
    <citation type="submission" date="2025-08" db="UniProtKB">
        <authorList>
            <consortium name="RefSeq"/>
        </authorList>
    </citation>
    <scope>IDENTIFICATION</scope>
</reference>
<comment type="similarity">
    <text evidence="3">Belongs to the PsaE family.</text>
</comment>
<keyword evidence="5" id="KW-0603">Photosystem I</keyword>
<organism evidence="8 9">
    <name type="scientific">Elaeis guineensis var. tenera</name>
    <name type="common">Oil palm</name>
    <dbReference type="NCBI Taxonomy" id="51953"/>
    <lineage>
        <taxon>Eukaryota</taxon>
        <taxon>Viridiplantae</taxon>
        <taxon>Streptophyta</taxon>
        <taxon>Embryophyta</taxon>
        <taxon>Tracheophyta</taxon>
        <taxon>Spermatophyta</taxon>
        <taxon>Magnoliopsida</taxon>
        <taxon>Liliopsida</taxon>
        <taxon>Arecaceae</taxon>
        <taxon>Arecoideae</taxon>
        <taxon>Cocoseae</taxon>
        <taxon>Elaeidinae</taxon>
        <taxon>Elaeis</taxon>
    </lineage>
</organism>
<dbReference type="SUPFAM" id="SSF50090">
    <property type="entry name" value="Electron transport accessory proteins"/>
    <property type="match status" value="1"/>
</dbReference>
<dbReference type="KEGG" id="egu:105053650"/>
<comment type="function">
    <text evidence="1">Stabilizes the interaction between PsaC and the PSI core, assists the docking of the ferredoxin to PSI and interacts with ferredoxin-NADP oxidoreductase.</text>
</comment>
<evidence type="ECO:0000313" key="8">
    <source>
        <dbReference type="Proteomes" id="UP000504607"/>
    </source>
</evidence>
<evidence type="ECO:0000256" key="2">
    <source>
        <dbReference type="ARBA" id="ARBA00004525"/>
    </source>
</evidence>
<evidence type="ECO:0000256" key="1">
    <source>
        <dbReference type="ARBA" id="ARBA00001993"/>
    </source>
</evidence>
<feature type="compositionally biased region" description="Low complexity" evidence="7">
    <location>
        <begin position="1"/>
        <end position="12"/>
    </location>
</feature>
<evidence type="ECO:0000256" key="5">
    <source>
        <dbReference type="ARBA" id="ARBA00022836"/>
    </source>
</evidence>
<evidence type="ECO:0000256" key="4">
    <source>
        <dbReference type="ARBA" id="ARBA00022531"/>
    </source>
</evidence>
<dbReference type="AlphaFoldDB" id="A0A8N4F8C0"/>
<gene>
    <name evidence="9" type="primary">LOC105053650</name>
</gene>
<dbReference type="PANTHER" id="PTHR34549">
    <property type="entry name" value="PHOTOSYSTEM I REACTION CENTER SUBUNIT IV A, CHLOROPLASTIC-RELATED"/>
    <property type="match status" value="1"/>
</dbReference>
<dbReference type="PANTHER" id="PTHR34549:SF10">
    <property type="entry name" value="PHOTOSYSTEM I REACTION CENTER SUBUNIT IV A, CHLOROPLASTIC-RELATED"/>
    <property type="match status" value="1"/>
</dbReference>
<dbReference type="InterPro" id="IPR008990">
    <property type="entry name" value="Elect_transpt_acc-like_dom_sf"/>
</dbReference>
<proteinExistence type="inferred from homology"/>
<evidence type="ECO:0000256" key="6">
    <source>
        <dbReference type="ARBA" id="ARBA00023136"/>
    </source>
</evidence>
<dbReference type="RefSeq" id="XP_029123019.1">
    <property type="nucleotide sequence ID" value="XM_029267186.1"/>
</dbReference>
<evidence type="ECO:0000256" key="7">
    <source>
        <dbReference type="SAM" id="MobiDB-lite"/>
    </source>
</evidence>
<dbReference type="GO" id="GO:0015979">
    <property type="term" value="P:photosynthesis"/>
    <property type="evidence" value="ECO:0007669"/>
    <property type="project" value="UniProtKB-KW"/>
</dbReference>
<dbReference type="GO" id="GO:0009535">
    <property type="term" value="C:chloroplast thylakoid membrane"/>
    <property type="evidence" value="ECO:0007669"/>
    <property type="project" value="UniProtKB-SubCell"/>
</dbReference>
<dbReference type="Pfam" id="PF02427">
    <property type="entry name" value="PSI_PsaE"/>
    <property type="match status" value="1"/>
</dbReference>
<feature type="region of interest" description="Disordered" evidence="7">
    <location>
        <begin position="1"/>
        <end position="139"/>
    </location>
</feature>
<keyword evidence="4" id="KW-0602">Photosynthesis</keyword>
<dbReference type="InterPro" id="IPR003375">
    <property type="entry name" value="PSI_PsaE"/>
</dbReference>
<keyword evidence="8" id="KW-1185">Reference proteome</keyword>
<protein>
    <submittedName>
        <fullName evidence="9">Photosystem I reaction center subunit IV A, chloroplastic-like</fullName>
    </submittedName>
</protein>
<dbReference type="OrthoDB" id="775010at2759"/>
<evidence type="ECO:0000313" key="9">
    <source>
        <dbReference type="RefSeq" id="XP_029123019.1"/>
    </source>
</evidence>